<dbReference type="InterPro" id="IPR019410">
    <property type="entry name" value="Methyltransf_16"/>
</dbReference>
<dbReference type="Gene3D" id="3.40.50.150">
    <property type="entry name" value="Vaccinia Virus protein VP39"/>
    <property type="match status" value="1"/>
</dbReference>
<dbReference type="InterPro" id="IPR029063">
    <property type="entry name" value="SAM-dependent_MTases_sf"/>
</dbReference>
<dbReference type="PANTHER" id="PTHR14614:SF130">
    <property type="entry name" value="PROTEIN-LYSINE N-METHYLTRANSFERASE EEF2KMT"/>
    <property type="match status" value="1"/>
</dbReference>
<dbReference type="AlphaFoldDB" id="A0A5N6EGP2"/>
<dbReference type="SUPFAM" id="SSF53335">
    <property type="entry name" value="S-adenosyl-L-methionine-dependent methyltransferases"/>
    <property type="match status" value="1"/>
</dbReference>
<dbReference type="GO" id="GO:0008757">
    <property type="term" value="F:S-adenosylmethionine-dependent methyltransferase activity"/>
    <property type="evidence" value="ECO:0007669"/>
    <property type="project" value="UniProtKB-ARBA"/>
</dbReference>
<dbReference type="EMBL" id="ML733474">
    <property type="protein sequence ID" value="KAB8216782.1"/>
    <property type="molecule type" value="Genomic_DNA"/>
</dbReference>
<gene>
    <name evidence="1" type="ORF">BDV33DRAFT_178310</name>
</gene>
<evidence type="ECO:0000313" key="1">
    <source>
        <dbReference type="EMBL" id="KAB8216782.1"/>
    </source>
</evidence>
<evidence type="ECO:0008006" key="3">
    <source>
        <dbReference type="Google" id="ProtNLM"/>
    </source>
</evidence>
<accession>A0A5N6EGP2</accession>
<dbReference type="GO" id="GO:0005737">
    <property type="term" value="C:cytoplasm"/>
    <property type="evidence" value="ECO:0007669"/>
    <property type="project" value="TreeGrafter"/>
</dbReference>
<organism evidence="1 2">
    <name type="scientific">Aspergillus novoparasiticus</name>
    <dbReference type="NCBI Taxonomy" id="986946"/>
    <lineage>
        <taxon>Eukaryota</taxon>
        <taxon>Fungi</taxon>
        <taxon>Dikarya</taxon>
        <taxon>Ascomycota</taxon>
        <taxon>Pezizomycotina</taxon>
        <taxon>Eurotiomycetes</taxon>
        <taxon>Eurotiomycetidae</taxon>
        <taxon>Eurotiales</taxon>
        <taxon>Aspergillaceae</taxon>
        <taxon>Aspergillus</taxon>
        <taxon>Aspergillus subgen. Circumdati</taxon>
    </lineage>
</organism>
<dbReference type="PANTHER" id="PTHR14614">
    <property type="entry name" value="HEPATOCELLULAR CARCINOMA-ASSOCIATED ANTIGEN"/>
    <property type="match status" value="1"/>
</dbReference>
<dbReference type="Pfam" id="PF10294">
    <property type="entry name" value="Methyltransf_16"/>
    <property type="match status" value="1"/>
</dbReference>
<proteinExistence type="predicted"/>
<dbReference type="Proteomes" id="UP000326799">
    <property type="component" value="Unassembled WGS sequence"/>
</dbReference>
<sequence>MSPDNDIHSLKKLAAQYAQQLDLTHLSLPNASTIVHPDIQCAIYEHMFNEAAVWPLPPVGYRTRILKTIIARIEDGITDPEEDELNADLIETWTNLISLPKPSQIQQAQQLTYIKYTAPTTTISQDPQTVITSESRGLIYSSGTTGFRTWEASLHLGTYLSTPTGAAHVTGKRVIELGAGTGFVSMYAAKYLQPQFVLATDREGTLIENMKDSKARNGLGGQFGVGAWEWGTPLGYPTEDDTEGIAREDLCFDVVLGADLVRYVLLFKLFGVLRSTRLMESRPMTQTYFLCCSLPFMTFLITTGSKSLFSRLHYGTRRPSRRFWTLVVCAPFNSPALVPGYGIDCLADNHRFKAVCLSFESPVTENQTGFFHETGIPIRTYRVTR</sequence>
<protein>
    <recommendedName>
        <fullName evidence="3">Methyltransferase-domain-containing protein</fullName>
    </recommendedName>
</protein>
<reference evidence="1 2" key="1">
    <citation type="submission" date="2019-04" db="EMBL/GenBank/DDBJ databases">
        <title>Fungal friends and foes A comparative genomics study of 23 Aspergillus species from section Flavi.</title>
        <authorList>
            <consortium name="DOE Joint Genome Institute"/>
            <person name="Kjaerbolling I."/>
            <person name="Vesth T.C."/>
            <person name="Frisvad J.C."/>
            <person name="Nybo J.L."/>
            <person name="Theobald S."/>
            <person name="Kildgaard S."/>
            <person name="Petersen T.I."/>
            <person name="Kuo A."/>
            <person name="Sato A."/>
            <person name="Lyhne E.K."/>
            <person name="Kogle M.E."/>
            <person name="Wiebenga A."/>
            <person name="Kun R.S."/>
            <person name="Lubbers R.J."/>
            <person name="Makela M.R."/>
            <person name="Barry K."/>
            <person name="Chovatia M."/>
            <person name="Clum A."/>
            <person name="Daum C."/>
            <person name="Haridas S."/>
            <person name="He G."/>
            <person name="LaButti K."/>
            <person name="Lipzen A."/>
            <person name="Mondo S."/>
            <person name="Pangilinan J."/>
            <person name="Riley R."/>
            <person name="Salamov A."/>
            <person name="Simmons B.A."/>
            <person name="Magnuson J.K."/>
            <person name="Henrissat B."/>
            <person name="Mortensen U.H."/>
            <person name="Larsen T.O."/>
            <person name="De vries R.P."/>
            <person name="Grigoriev I.V."/>
            <person name="Machida M."/>
            <person name="Baker S.E."/>
            <person name="Andersen M.R."/>
        </authorList>
    </citation>
    <scope>NUCLEOTIDE SEQUENCE [LARGE SCALE GENOMIC DNA]</scope>
    <source>
        <strain evidence="1 2">CBS 126849</strain>
    </source>
</reference>
<evidence type="ECO:0000313" key="2">
    <source>
        <dbReference type="Proteomes" id="UP000326799"/>
    </source>
</evidence>
<keyword evidence="2" id="KW-1185">Reference proteome</keyword>
<name>A0A5N6EGP2_9EURO</name>